<reference evidence="1" key="1">
    <citation type="submission" date="2024-07" db="EMBL/GenBank/DDBJ databases">
        <authorList>
            <person name="Kim Y.J."/>
            <person name="Jeong J.Y."/>
        </authorList>
    </citation>
    <scope>NUCLEOTIDE SEQUENCE</scope>
    <source>
        <strain evidence="1">GIHE-MW2</strain>
    </source>
</reference>
<evidence type="ECO:0000313" key="1">
    <source>
        <dbReference type="EMBL" id="XCM37819.1"/>
    </source>
</evidence>
<dbReference type="RefSeq" id="WP_255353238.1">
    <property type="nucleotide sequence ID" value="NZ_CP159837.1"/>
</dbReference>
<proteinExistence type="predicted"/>
<protein>
    <submittedName>
        <fullName evidence="1">Uncharacterized protein</fullName>
    </submittedName>
</protein>
<organism evidence="1">
    <name type="scientific">Planktothricoides raciborskii GIHE-MW2</name>
    <dbReference type="NCBI Taxonomy" id="2792601"/>
    <lineage>
        <taxon>Bacteria</taxon>
        <taxon>Bacillati</taxon>
        <taxon>Cyanobacteriota</taxon>
        <taxon>Cyanophyceae</taxon>
        <taxon>Oscillatoriophycideae</taxon>
        <taxon>Oscillatoriales</taxon>
        <taxon>Oscillatoriaceae</taxon>
        <taxon>Planktothricoides</taxon>
    </lineage>
</organism>
<accession>A0AAU8JH14</accession>
<dbReference type="AlphaFoldDB" id="A0AAU8JH14"/>
<dbReference type="EMBL" id="CP159837">
    <property type="protein sequence ID" value="XCM37819.1"/>
    <property type="molecule type" value="Genomic_DNA"/>
</dbReference>
<sequence length="43" mass="5168">MLQYITRDAEHIQGKLEKILRGKYEMNNLREAIDFPDVKAKKY</sequence>
<gene>
    <name evidence="1" type="ORF">ABWT76_000621</name>
</gene>
<name>A0AAU8JH14_9CYAN</name>